<dbReference type="EMBL" id="JBHFNR010000131">
    <property type="protein sequence ID" value="MFB2894834.1"/>
    <property type="molecule type" value="Genomic_DNA"/>
</dbReference>
<dbReference type="RefSeq" id="WP_413264476.1">
    <property type="nucleotide sequence ID" value="NZ_JBHFNR010000131.1"/>
</dbReference>
<keyword evidence="2" id="KW-1185">Reference proteome</keyword>
<sequence>MTQAKPVVLILGATGRTGSHLVNLLEPESDRLEIRVAIRKPEQTEQFLKRGIKIQFLISLQHN</sequence>
<proteinExistence type="predicted"/>
<gene>
    <name evidence="1" type="ORF">ACE1CI_18140</name>
</gene>
<accession>A0ABV4XSY2</accession>
<dbReference type="Proteomes" id="UP001576784">
    <property type="component" value="Unassembled WGS sequence"/>
</dbReference>
<dbReference type="InterPro" id="IPR036291">
    <property type="entry name" value="NAD(P)-bd_dom_sf"/>
</dbReference>
<evidence type="ECO:0008006" key="3">
    <source>
        <dbReference type="Google" id="ProtNLM"/>
    </source>
</evidence>
<name>A0ABV4XSY2_9CYAN</name>
<organism evidence="1 2">
    <name type="scientific">Floridaenema flaviceps BLCC-F50</name>
    <dbReference type="NCBI Taxonomy" id="3153642"/>
    <lineage>
        <taxon>Bacteria</taxon>
        <taxon>Bacillati</taxon>
        <taxon>Cyanobacteriota</taxon>
        <taxon>Cyanophyceae</taxon>
        <taxon>Oscillatoriophycideae</taxon>
        <taxon>Aerosakkonematales</taxon>
        <taxon>Aerosakkonemataceae</taxon>
        <taxon>Floridanema</taxon>
        <taxon>Floridanema flaviceps</taxon>
    </lineage>
</organism>
<evidence type="ECO:0000313" key="1">
    <source>
        <dbReference type="EMBL" id="MFB2894834.1"/>
    </source>
</evidence>
<comment type="caution">
    <text evidence="1">The sequence shown here is derived from an EMBL/GenBank/DDBJ whole genome shotgun (WGS) entry which is preliminary data.</text>
</comment>
<dbReference type="Gene3D" id="3.40.50.720">
    <property type="entry name" value="NAD(P)-binding Rossmann-like Domain"/>
    <property type="match status" value="1"/>
</dbReference>
<evidence type="ECO:0000313" key="2">
    <source>
        <dbReference type="Proteomes" id="UP001576784"/>
    </source>
</evidence>
<protein>
    <recommendedName>
        <fullName evidence="3">NmrA-like domain-containing protein</fullName>
    </recommendedName>
</protein>
<dbReference type="SUPFAM" id="SSF51735">
    <property type="entry name" value="NAD(P)-binding Rossmann-fold domains"/>
    <property type="match status" value="1"/>
</dbReference>
<reference evidence="1 2" key="1">
    <citation type="submission" date="2024-09" db="EMBL/GenBank/DDBJ databases">
        <title>Floridaenema gen nov. (Aerosakkonemataceae, Aerosakkonematales ord. nov., Cyanobacteria) from benthic tropical and subtropical fresh waters, with the description of four new species.</title>
        <authorList>
            <person name="Moretto J.A."/>
            <person name="Berthold D.E."/>
            <person name="Lefler F.W."/>
            <person name="Huang I.-S."/>
            <person name="Laughinghouse H. IV."/>
        </authorList>
    </citation>
    <scope>NUCLEOTIDE SEQUENCE [LARGE SCALE GENOMIC DNA]</scope>
    <source>
        <strain evidence="1 2">BLCC-F50</strain>
    </source>
</reference>